<dbReference type="RefSeq" id="WP_160131552.1">
    <property type="nucleotide sequence ID" value="NZ_CP019288.1"/>
</dbReference>
<reference evidence="2 3" key="1">
    <citation type="journal article" date="2013" name="Int. J. Syst. Evol. Microbiol.">
        <title>Kordia antarctica sp. nov., isolated from Antarctic seawater.</title>
        <authorList>
            <person name="Baek K."/>
            <person name="Choi A."/>
            <person name="Kang I."/>
            <person name="Lee K."/>
            <person name="Cho J.C."/>
        </authorList>
    </citation>
    <scope>NUCLEOTIDE SEQUENCE [LARGE SCALE GENOMIC DNA]</scope>
    <source>
        <strain evidence="2 3">IMCC3317</strain>
    </source>
</reference>
<evidence type="ECO:0000313" key="2">
    <source>
        <dbReference type="EMBL" id="QHI39044.1"/>
    </source>
</evidence>
<feature type="signal peptide" evidence="1">
    <location>
        <begin position="1"/>
        <end position="25"/>
    </location>
</feature>
<dbReference type="OrthoDB" id="1438385at2"/>
<accession>A0A7L4ZUC6</accession>
<name>A0A7L4ZUC6_9FLAO</name>
<keyword evidence="1" id="KW-0732">Signal</keyword>
<feature type="chain" id="PRO_5029604822" evidence="1">
    <location>
        <begin position="26"/>
        <end position="189"/>
    </location>
</feature>
<dbReference type="Proteomes" id="UP000464657">
    <property type="component" value="Chromosome"/>
</dbReference>
<evidence type="ECO:0000313" key="3">
    <source>
        <dbReference type="Proteomes" id="UP000464657"/>
    </source>
</evidence>
<organism evidence="2 3">
    <name type="scientific">Kordia antarctica</name>
    <dbReference type="NCBI Taxonomy" id="1218801"/>
    <lineage>
        <taxon>Bacteria</taxon>
        <taxon>Pseudomonadati</taxon>
        <taxon>Bacteroidota</taxon>
        <taxon>Flavobacteriia</taxon>
        <taxon>Flavobacteriales</taxon>
        <taxon>Flavobacteriaceae</taxon>
        <taxon>Kordia</taxon>
    </lineage>
</organism>
<dbReference type="KEGG" id="kan:IMCC3317_44440"/>
<sequence length="189" mass="20876">MKKTVKYLSMIALAFAFLLSGCTSDQEATQSNEENAAKSELPIIEADWVEIGYIKDGMPYITFDTKKALNTLSENMKKYANIDENYTSVYVASIDEDYNLLFEGKTYRTSFYVKAIKSTEKLATEASYRLVVARKITCTTSECSHEATGCAVKYDPDNLDLPYCSPCANGGKCTKTDISNSDAVATGVF</sequence>
<dbReference type="PROSITE" id="PS51257">
    <property type="entry name" value="PROKAR_LIPOPROTEIN"/>
    <property type="match status" value="1"/>
</dbReference>
<proteinExistence type="predicted"/>
<evidence type="ECO:0000256" key="1">
    <source>
        <dbReference type="SAM" id="SignalP"/>
    </source>
</evidence>
<dbReference type="EMBL" id="CP019288">
    <property type="protein sequence ID" value="QHI39044.1"/>
    <property type="molecule type" value="Genomic_DNA"/>
</dbReference>
<gene>
    <name evidence="2" type="ORF">IMCC3317_44440</name>
</gene>
<dbReference type="AlphaFoldDB" id="A0A7L4ZUC6"/>
<keyword evidence="3" id="KW-1185">Reference proteome</keyword>
<protein>
    <submittedName>
        <fullName evidence="2">Uncharacterized protein</fullName>
    </submittedName>
</protein>